<dbReference type="InterPro" id="IPR011705">
    <property type="entry name" value="BACK"/>
</dbReference>
<dbReference type="PANTHER" id="PTHR24410:SF23">
    <property type="entry name" value="BTB DOMAIN-CONTAINING PROTEIN-RELATED"/>
    <property type="match status" value="1"/>
</dbReference>
<dbReference type="Pfam" id="PF07707">
    <property type="entry name" value="BACK"/>
    <property type="match status" value="1"/>
</dbReference>
<dbReference type="SUPFAM" id="SSF54695">
    <property type="entry name" value="POZ domain"/>
    <property type="match status" value="1"/>
</dbReference>
<proteinExistence type="predicted"/>
<dbReference type="EMBL" id="CADEPI010000005">
    <property type="protein sequence ID" value="CAB3361068.1"/>
    <property type="molecule type" value="Genomic_DNA"/>
</dbReference>
<dbReference type="Gene3D" id="1.25.40.420">
    <property type="match status" value="1"/>
</dbReference>
<dbReference type="InterPro" id="IPR000210">
    <property type="entry name" value="BTB/POZ_dom"/>
</dbReference>
<dbReference type="SMART" id="SM00225">
    <property type="entry name" value="BTB"/>
    <property type="match status" value="1"/>
</dbReference>
<gene>
    <name evidence="2" type="ORF">CLODIP_2_CD11443</name>
</gene>
<accession>A0A8S1BWI7</accession>
<sequence length="507" mass="58977">MFLVWFSTRIIDNLINDKLPEKMRLESRRNEKFLWNNTSYFEKKRIALENGEHTDCTFIVGPNDEYAEVIHASKFDLVLASEYFDRMLKSPFTAPGPIRVKKAEPHIFKLLIEFVHFNSLSTPLTDLNEAVQLAKAADEYLIEELGDFCSKQIYELLTVETIWTTLSTNFRIRFISSSCGKFLAEHTEMCISHSSFLRISVEVLDWFLQLREMNIQSETELIRACLKYCRYNNNLQLMRFFLQHLRLMTLTSPEDFELISELLTPEESIFILQTMLHSRCFKDLHLAVPSALCPISEERFKSPTNYQTLEVIPKSKILGSRELIERRLYKKIVGFQGVSGNTYFTSCYLHFTTGRYILINEIEVMCKVYTEPKLIFRQGQVKRVVFDRQDEYNCNIELEMFVSSKKYIARQKTAFRTNSSAIFAFDEPVFAPKGSKVGVSAILTESCYYREITAESVKRELSINNNNESENVFEDIAVFLCEGGRVNSHRGPYFIKSLKYSLVDASF</sequence>
<name>A0A8S1BWI7_9INSE</name>
<reference evidence="2 3" key="1">
    <citation type="submission" date="2020-04" db="EMBL/GenBank/DDBJ databases">
        <authorList>
            <person name="Alioto T."/>
            <person name="Alioto T."/>
            <person name="Gomez Garrido J."/>
        </authorList>
    </citation>
    <scope>NUCLEOTIDE SEQUENCE [LARGE SCALE GENOMIC DNA]</scope>
</reference>
<evidence type="ECO:0000313" key="3">
    <source>
        <dbReference type="Proteomes" id="UP000494165"/>
    </source>
</evidence>
<dbReference type="InterPro" id="IPR051481">
    <property type="entry name" value="BTB-POZ/Galectin-3-binding"/>
</dbReference>
<feature type="domain" description="BTB" evidence="1">
    <location>
        <begin position="54"/>
        <end position="124"/>
    </location>
</feature>
<dbReference type="AlphaFoldDB" id="A0A8S1BWI7"/>
<evidence type="ECO:0000313" key="2">
    <source>
        <dbReference type="EMBL" id="CAB3361068.1"/>
    </source>
</evidence>
<evidence type="ECO:0000259" key="1">
    <source>
        <dbReference type="PROSITE" id="PS50097"/>
    </source>
</evidence>
<dbReference type="OrthoDB" id="45365at2759"/>
<dbReference type="Gene3D" id="3.30.710.10">
    <property type="entry name" value="Potassium Channel Kv1.1, Chain A"/>
    <property type="match status" value="1"/>
</dbReference>
<organism evidence="2 3">
    <name type="scientific">Cloeon dipterum</name>
    <dbReference type="NCBI Taxonomy" id="197152"/>
    <lineage>
        <taxon>Eukaryota</taxon>
        <taxon>Metazoa</taxon>
        <taxon>Ecdysozoa</taxon>
        <taxon>Arthropoda</taxon>
        <taxon>Hexapoda</taxon>
        <taxon>Insecta</taxon>
        <taxon>Pterygota</taxon>
        <taxon>Palaeoptera</taxon>
        <taxon>Ephemeroptera</taxon>
        <taxon>Pisciforma</taxon>
        <taxon>Baetidae</taxon>
        <taxon>Cloeon</taxon>
    </lineage>
</organism>
<dbReference type="PROSITE" id="PS50097">
    <property type="entry name" value="BTB"/>
    <property type="match status" value="1"/>
</dbReference>
<comment type="caution">
    <text evidence="2">The sequence shown here is derived from an EMBL/GenBank/DDBJ whole genome shotgun (WGS) entry which is preliminary data.</text>
</comment>
<dbReference type="InterPro" id="IPR011333">
    <property type="entry name" value="SKP1/BTB/POZ_sf"/>
</dbReference>
<dbReference type="Pfam" id="PF00651">
    <property type="entry name" value="BTB"/>
    <property type="match status" value="1"/>
</dbReference>
<dbReference type="Proteomes" id="UP000494165">
    <property type="component" value="Unassembled WGS sequence"/>
</dbReference>
<keyword evidence="3" id="KW-1185">Reference proteome</keyword>
<protein>
    <recommendedName>
        <fullName evidence="1">BTB domain-containing protein</fullName>
    </recommendedName>
</protein>
<dbReference type="PANTHER" id="PTHR24410">
    <property type="entry name" value="HL07962P-RELATED"/>
    <property type="match status" value="1"/>
</dbReference>